<keyword evidence="5" id="KW-0804">Transcription</keyword>
<dbReference type="Pfam" id="PF03466">
    <property type="entry name" value="LysR_substrate"/>
    <property type="match status" value="1"/>
</dbReference>
<dbReference type="Proteomes" id="UP000640333">
    <property type="component" value="Unassembled WGS sequence"/>
</dbReference>
<dbReference type="PANTHER" id="PTHR30346">
    <property type="entry name" value="TRANSCRIPTIONAL DUAL REGULATOR HCAR-RELATED"/>
    <property type="match status" value="1"/>
</dbReference>
<name>A0A8J7FWM4_9GAMM</name>
<keyword evidence="8" id="KW-1185">Reference proteome</keyword>
<comment type="caution">
    <text evidence="7">The sequence shown here is derived from an EMBL/GenBank/DDBJ whole genome shotgun (WGS) entry which is preliminary data.</text>
</comment>
<evidence type="ECO:0000313" key="8">
    <source>
        <dbReference type="Proteomes" id="UP000640333"/>
    </source>
</evidence>
<keyword evidence="4" id="KW-0010">Activator</keyword>
<feature type="domain" description="HTH lysR-type" evidence="6">
    <location>
        <begin position="1"/>
        <end position="58"/>
    </location>
</feature>
<keyword evidence="2" id="KW-0805">Transcription regulation</keyword>
<sequence>MDLRSLKYFQAVYEKKNLSAAARICYVSQPSISSAIQVLEQTLDTTLFVRHAKGAIPTSDADTLYVMSKEITDREKSIKRYFDNKSVSVPFRLGLMRSLGSQRMSWLLKELDTEIEHLELTLVDPDEPCDARIIDSTDLTRAEDFAPIWTDNYLLAIPKSFDLSANDLIELEDLQKLPFINREPCSALNELRQSLDELDIAYETRANIRTVEYAHSLVSAGVGIALLPDWYEIISQEDIVMKPIRDINVHRTIGLAYKKGKADDMLIQKSINICATIGQNQHKPIYT</sequence>
<evidence type="ECO:0000256" key="3">
    <source>
        <dbReference type="ARBA" id="ARBA00023125"/>
    </source>
</evidence>
<comment type="similarity">
    <text evidence="1">Belongs to the LysR transcriptional regulatory family.</text>
</comment>
<dbReference type="InterPro" id="IPR005119">
    <property type="entry name" value="LysR_subst-bd"/>
</dbReference>
<dbReference type="PANTHER" id="PTHR30346:SF26">
    <property type="entry name" value="HYDROGEN PEROXIDE-INDUCIBLE GENES ACTIVATOR"/>
    <property type="match status" value="1"/>
</dbReference>
<dbReference type="Gene3D" id="1.10.10.10">
    <property type="entry name" value="Winged helix-like DNA-binding domain superfamily/Winged helix DNA-binding domain"/>
    <property type="match status" value="1"/>
</dbReference>
<dbReference type="Gene3D" id="3.40.190.10">
    <property type="entry name" value="Periplasmic binding protein-like II"/>
    <property type="match status" value="2"/>
</dbReference>
<gene>
    <name evidence="7" type="ORF">IOQ59_16900</name>
</gene>
<dbReference type="GO" id="GO:0032993">
    <property type="term" value="C:protein-DNA complex"/>
    <property type="evidence" value="ECO:0007669"/>
    <property type="project" value="TreeGrafter"/>
</dbReference>
<reference evidence="7" key="1">
    <citation type="submission" date="2020-10" db="EMBL/GenBank/DDBJ databases">
        <title>Bacterium isolated from coastal waters sediment.</title>
        <authorList>
            <person name="Chen R.-J."/>
            <person name="Lu D.-C."/>
            <person name="Zhu K.-L."/>
            <person name="Du Z.-J."/>
        </authorList>
    </citation>
    <scope>NUCLEOTIDE SEQUENCE</scope>
    <source>
        <strain evidence="7">N1Y112</strain>
    </source>
</reference>
<dbReference type="InterPro" id="IPR036388">
    <property type="entry name" value="WH-like_DNA-bd_sf"/>
</dbReference>
<dbReference type="Pfam" id="PF00126">
    <property type="entry name" value="HTH_1"/>
    <property type="match status" value="1"/>
</dbReference>
<evidence type="ECO:0000256" key="2">
    <source>
        <dbReference type="ARBA" id="ARBA00023015"/>
    </source>
</evidence>
<evidence type="ECO:0000256" key="1">
    <source>
        <dbReference type="ARBA" id="ARBA00009437"/>
    </source>
</evidence>
<dbReference type="GO" id="GO:0003677">
    <property type="term" value="F:DNA binding"/>
    <property type="evidence" value="ECO:0007669"/>
    <property type="project" value="UniProtKB-KW"/>
</dbReference>
<accession>A0A8J7FWM4</accession>
<evidence type="ECO:0000259" key="6">
    <source>
        <dbReference type="PROSITE" id="PS50931"/>
    </source>
</evidence>
<keyword evidence="3" id="KW-0238">DNA-binding</keyword>
<evidence type="ECO:0000256" key="4">
    <source>
        <dbReference type="ARBA" id="ARBA00023159"/>
    </source>
</evidence>
<dbReference type="EMBL" id="JADEYS010000020">
    <property type="protein sequence ID" value="MBE9398940.1"/>
    <property type="molecule type" value="Genomic_DNA"/>
</dbReference>
<dbReference type="RefSeq" id="WP_193954636.1">
    <property type="nucleotide sequence ID" value="NZ_JADEYS010000020.1"/>
</dbReference>
<organism evidence="7 8">
    <name type="scientific">Pontibacterium sinense</name>
    <dbReference type="NCBI Taxonomy" id="2781979"/>
    <lineage>
        <taxon>Bacteria</taxon>
        <taxon>Pseudomonadati</taxon>
        <taxon>Pseudomonadota</taxon>
        <taxon>Gammaproteobacteria</taxon>
        <taxon>Oceanospirillales</taxon>
        <taxon>Oceanospirillaceae</taxon>
        <taxon>Pontibacterium</taxon>
    </lineage>
</organism>
<dbReference type="PROSITE" id="PS50931">
    <property type="entry name" value="HTH_LYSR"/>
    <property type="match status" value="1"/>
</dbReference>
<dbReference type="InterPro" id="IPR036390">
    <property type="entry name" value="WH_DNA-bd_sf"/>
</dbReference>
<dbReference type="InterPro" id="IPR000847">
    <property type="entry name" value="LysR_HTH_N"/>
</dbReference>
<dbReference type="PRINTS" id="PR00039">
    <property type="entry name" value="HTHLYSR"/>
</dbReference>
<dbReference type="AlphaFoldDB" id="A0A8J7FWM4"/>
<evidence type="ECO:0000256" key="5">
    <source>
        <dbReference type="ARBA" id="ARBA00023163"/>
    </source>
</evidence>
<dbReference type="GO" id="GO:0003700">
    <property type="term" value="F:DNA-binding transcription factor activity"/>
    <property type="evidence" value="ECO:0007669"/>
    <property type="project" value="InterPro"/>
</dbReference>
<dbReference type="SUPFAM" id="SSF46785">
    <property type="entry name" value="Winged helix' DNA-binding domain"/>
    <property type="match status" value="1"/>
</dbReference>
<evidence type="ECO:0000313" key="7">
    <source>
        <dbReference type="EMBL" id="MBE9398940.1"/>
    </source>
</evidence>
<proteinExistence type="inferred from homology"/>
<protein>
    <submittedName>
        <fullName evidence="7">LysR family transcriptional regulator</fullName>
    </submittedName>
</protein>
<dbReference type="SUPFAM" id="SSF53850">
    <property type="entry name" value="Periplasmic binding protein-like II"/>
    <property type="match status" value="1"/>
</dbReference>